<feature type="domain" description="ORC5 lid" evidence="9">
    <location>
        <begin position="205"/>
        <end position="263"/>
    </location>
</feature>
<dbReference type="EMBL" id="HBUF01235480">
    <property type="protein sequence ID" value="CAG6675053.1"/>
    <property type="molecule type" value="Transcribed_RNA"/>
</dbReference>
<evidence type="ECO:0000256" key="6">
    <source>
        <dbReference type="ARBA" id="ARBA00023242"/>
    </source>
</evidence>
<evidence type="ECO:0000256" key="5">
    <source>
        <dbReference type="ARBA" id="ARBA00022840"/>
    </source>
</evidence>
<accession>A0A8D8QT53</accession>
<dbReference type="Gene3D" id="3.40.50.300">
    <property type="entry name" value="P-loop containing nucleotide triphosphate hydrolases"/>
    <property type="match status" value="1"/>
</dbReference>
<evidence type="ECO:0000259" key="9">
    <source>
        <dbReference type="Pfam" id="PF21639"/>
    </source>
</evidence>
<dbReference type="InterPro" id="IPR048866">
    <property type="entry name" value="ORC5_lid"/>
</dbReference>
<dbReference type="InterPro" id="IPR027417">
    <property type="entry name" value="P-loop_NTPase"/>
</dbReference>
<dbReference type="GO" id="GO:0006270">
    <property type="term" value="P:DNA replication initiation"/>
    <property type="evidence" value="ECO:0007669"/>
    <property type="project" value="TreeGrafter"/>
</dbReference>
<comment type="similarity">
    <text evidence="2">Belongs to the ORC5 family.</text>
</comment>
<dbReference type="Pfam" id="PF21639">
    <property type="entry name" value="ORC5_lid"/>
    <property type="match status" value="1"/>
</dbReference>
<comment type="subcellular location">
    <subcellularLocation>
        <location evidence="1">Nucleus</location>
    </subcellularLocation>
</comment>
<dbReference type="EMBL" id="HBUF01235481">
    <property type="protein sequence ID" value="CAG6675054.1"/>
    <property type="molecule type" value="Transcribed_RNA"/>
</dbReference>
<keyword evidence="4" id="KW-0547">Nucleotide-binding</keyword>
<dbReference type="EMBL" id="HBUF01096611">
    <property type="protein sequence ID" value="CAG6637020.1"/>
    <property type="molecule type" value="Transcribed_RNA"/>
</dbReference>
<dbReference type="EMBL" id="HBUF01096610">
    <property type="protein sequence ID" value="CAG6637019.1"/>
    <property type="molecule type" value="Transcribed_RNA"/>
</dbReference>
<dbReference type="EMBL" id="HBUF01096612">
    <property type="protein sequence ID" value="CAG6637021.1"/>
    <property type="molecule type" value="Transcribed_RNA"/>
</dbReference>
<evidence type="ECO:0000256" key="4">
    <source>
        <dbReference type="ARBA" id="ARBA00022741"/>
    </source>
</evidence>
<dbReference type="Pfam" id="PF14630">
    <property type="entry name" value="ORC5_C"/>
    <property type="match status" value="1"/>
</dbReference>
<keyword evidence="3" id="KW-0235">DNA replication</keyword>
<sequence>MGKDSIQQKLNAKFLCREKQVELLCDLLNQNSYSSYQHPCILLHGNQSTGKLSLIKHFLNISENIKHVIANCTTLYTHKLLVEHILNNLYDYKRSEQAHLERCDNFVTLVCDLKKIATKNCEQHIIIVLKNCEKLDRLSLNTLIRVQEYTGCPNITVVLITTSTPCSLQVDQVLPKIHFNQYSKDQLMKILIAEKPDGHPVDFFENFLNAFVGTLYNVVRDLREMKNLISNVFPKYVEPVVSGELAHSDVVSLWRHIAPYLKSAINNAYLGFVTNTHHSVGPLTLSTTQSLRMKLLDLPFYTKYFLIASYLASFISPKYDRRLFVKATLGKRSKKRNVIKIQNEKIESELLGAKSFSLDRLLAIFYAIVDEAGVNLTANLLAQVTSLVELKLLTALSDGNLDKPNYKCSVDKETIYAISKTVDFNIKKYLDVS</sequence>
<evidence type="ECO:0000259" key="8">
    <source>
        <dbReference type="Pfam" id="PF14630"/>
    </source>
</evidence>
<evidence type="ECO:0000256" key="3">
    <source>
        <dbReference type="ARBA" id="ARBA00022705"/>
    </source>
</evidence>
<keyword evidence="5" id="KW-0067">ATP-binding</keyword>
<keyword evidence="6" id="KW-0539">Nucleus</keyword>
<evidence type="ECO:0000256" key="2">
    <source>
        <dbReference type="ARBA" id="ARBA00006269"/>
    </source>
</evidence>
<reference evidence="10" key="1">
    <citation type="submission" date="2021-05" db="EMBL/GenBank/DDBJ databases">
        <authorList>
            <person name="Alioto T."/>
            <person name="Alioto T."/>
            <person name="Gomez Garrido J."/>
        </authorList>
    </citation>
    <scope>NUCLEOTIDE SEQUENCE</scope>
</reference>
<dbReference type="InterPro" id="IPR020796">
    <property type="entry name" value="ORC5"/>
</dbReference>
<dbReference type="InterPro" id="IPR047088">
    <property type="entry name" value="ORC5_C"/>
</dbReference>
<dbReference type="PANTHER" id="PTHR12705:SF0">
    <property type="entry name" value="ORIGIN RECOGNITION COMPLEX SUBUNIT 5"/>
    <property type="match status" value="1"/>
</dbReference>
<evidence type="ECO:0000256" key="1">
    <source>
        <dbReference type="ARBA" id="ARBA00004123"/>
    </source>
</evidence>
<dbReference type="SUPFAM" id="SSF52540">
    <property type="entry name" value="P-loop containing nucleoside triphosphate hydrolases"/>
    <property type="match status" value="1"/>
</dbReference>
<dbReference type="PANTHER" id="PTHR12705">
    <property type="entry name" value="ORIGIN RECOGNITION COMPLEX SUBUNIT 5"/>
    <property type="match status" value="1"/>
</dbReference>
<feature type="domain" description="Origin recognition complex subunit 5 C-terminal" evidence="8">
    <location>
        <begin position="298"/>
        <end position="430"/>
    </location>
</feature>
<dbReference type="Pfam" id="PF13191">
    <property type="entry name" value="AAA_16"/>
    <property type="match status" value="1"/>
</dbReference>
<dbReference type="AlphaFoldDB" id="A0A8D8QT53"/>
<dbReference type="InterPro" id="IPR041664">
    <property type="entry name" value="AAA_16"/>
</dbReference>
<proteinExistence type="inferred from homology"/>
<evidence type="ECO:0000313" key="10">
    <source>
        <dbReference type="EMBL" id="CAG6637020.1"/>
    </source>
</evidence>
<protein>
    <submittedName>
        <fullName evidence="10">Origin recognition complex subunit 5</fullName>
    </submittedName>
</protein>
<name>A0A8D8QT53_9HEMI</name>
<evidence type="ECO:0000259" key="7">
    <source>
        <dbReference type="Pfam" id="PF13191"/>
    </source>
</evidence>
<organism evidence="10">
    <name type="scientific">Cacopsylla melanoneura</name>
    <dbReference type="NCBI Taxonomy" id="428564"/>
    <lineage>
        <taxon>Eukaryota</taxon>
        <taxon>Metazoa</taxon>
        <taxon>Ecdysozoa</taxon>
        <taxon>Arthropoda</taxon>
        <taxon>Hexapoda</taxon>
        <taxon>Insecta</taxon>
        <taxon>Pterygota</taxon>
        <taxon>Neoptera</taxon>
        <taxon>Paraneoptera</taxon>
        <taxon>Hemiptera</taxon>
        <taxon>Sternorrhyncha</taxon>
        <taxon>Psylloidea</taxon>
        <taxon>Psyllidae</taxon>
        <taxon>Psyllinae</taxon>
        <taxon>Cacopsylla</taxon>
    </lineage>
</organism>
<dbReference type="GO" id="GO:0005664">
    <property type="term" value="C:nuclear origin of replication recognition complex"/>
    <property type="evidence" value="ECO:0007669"/>
    <property type="project" value="TreeGrafter"/>
</dbReference>
<dbReference type="EMBL" id="HBUF01235479">
    <property type="protein sequence ID" value="CAG6675052.1"/>
    <property type="molecule type" value="Transcribed_RNA"/>
</dbReference>
<dbReference type="GO" id="GO:0003688">
    <property type="term" value="F:DNA replication origin binding"/>
    <property type="evidence" value="ECO:0007669"/>
    <property type="project" value="TreeGrafter"/>
</dbReference>
<feature type="domain" description="Orc1-like AAA ATPase" evidence="7">
    <location>
        <begin position="13"/>
        <end position="143"/>
    </location>
</feature>